<feature type="region of interest" description="Disordered" evidence="1">
    <location>
        <begin position="129"/>
        <end position="157"/>
    </location>
</feature>
<dbReference type="Proteomes" id="UP000184001">
    <property type="component" value="Unassembled WGS sequence"/>
</dbReference>
<dbReference type="InterPro" id="IPR010982">
    <property type="entry name" value="Lambda_DNA-bd_dom_sf"/>
</dbReference>
<feature type="compositionally biased region" description="Low complexity" evidence="1">
    <location>
        <begin position="129"/>
        <end position="151"/>
    </location>
</feature>
<dbReference type="InterPro" id="IPR001387">
    <property type="entry name" value="Cro/C1-type_HTH"/>
</dbReference>
<dbReference type="AlphaFoldDB" id="A0A8G2FAG5"/>
<comment type="caution">
    <text evidence="3">The sequence shown here is derived from an EMBL/GenBank/DDBJ whole genome shotgun (WGS) entry which is preliminary data.</text>
</comment>
<evidence type="ECO:0000313" key="4">
    <source>
        <dbReference type="Proteomes" id="UP000184001"/>
    </source>
</evidence>
<reference evidence="3 4" key="1">
    <citation type="submission" date="2016-11" db="EMBL/GenBank/DDBJ databases">
        <authorList>
            <person name="Varghese N."/>
            <person name="Submissions S."/>
        </authorList>
    </citation>
    <scope>NUCLEOTIDE SEQUENCE [LARGE SCALE GENOMIC DNA]</scope>
    <source>
        <strain evidence="3 4">DSM 17919</strain>
    </source>
</reference>
<sequence>MNTLGSRIKIARGKLSQDAFSKQIGVSKGSLGFYERDENLPNTEVALKICSETGVSIAWLLSGEESEEPASTLDNADQMTYSQCPKCDKIEADLRKEREEVRELTKELREINAENRTLLKENGDLRTRLATLEARAAPTDKSPTDSPADAASSRKHA</sequence>
<dbReference type="EMBL" id="FQZR01000002">
    <property type="protein sequence ID" value="SHI75048.1"/>
    <property type="molecule type" value="Genomic_DNA"/>
</dbReference>
<feature type="domain" description="HTH cro/C1-type" evidence="2">
    <location>
        <begin position="14"/>
        <end position="60"/>
    </location>
</feature>
<dbReference type="Gene3D" id="1.10.260.40">
    <property type="entry name" value="lambda repressor-like DNA-binding domains"/>
    <property type="match status" value="1"/>
</dbReference>
<organism evidence="3 4">
    <name type="scientific">Halodesulfovibrio aestuarii</name>
    <dbReference type="NCBI Taxonomy" id="126333"/>
    <lineage>
        <taxon>Bacteria</taxon>
        <taxon>Pseudomonadati</taxon>
        <taxon>Thermodesulfobacteriota</taxon>
        <taxon>Desulfovibrionia</taxon>
        <taxon>Desulfovibrionales</taxon>
        <taxon>Desulfovibrionaceae</taxon>
        <taxon>Halodesulfovibrio</taxon>
    </lineage>
</organism>
<dbReference type="SMART" id="SM00530">
    <property type="entry name" value="HTH_XRE"/>
    <property type="match status" value="1"/>
</dbReference>
<dbReference type="CDD" id="cd00093">
    <property type="entry name" value="HTH_XRE"/>
    <property type="match status" value="1"/>
</dbReference>
<dbReference type="Pfam" id="PF01381">
    <property type="entry name" value="HTH_3"/>
    <property type="match status" value="1"/>
</dbReference>
<gene>
    <name evidence="3" type="ORF">SAMN05660830_00866</name>
</gene>
<dbReference type="SUPFAM" id="SSF90257">
    <property type="entry name" value="Myosin rod fragments"/>
    <property type="match status" value="1"/>
</dbReference>
<keyword evidence="3" id="KW-0238">DNA-binding</keyword>
<dbReference type="RefSeq" id="WP_020001988.1">
    <property type="nucleotide sequence ID" value="NZ_CP192219.1"/>
</dbReference>
<dbReference type="GO" id="GO:0003677">
    <property type="term" value="F:DNA binding"/>
    <property type="evidence" value="ECO:0007669"/>
    <property type="project" value="UniProtKB-KW"/>
</dbReference>
<dbReference type="SUPFAM" id="SSF47413">
    <property type="entry name" value="lambda repressor-like DNA-binding domains"/>
    <property type="match status" value="1"/>
</dbReference>
<accession>A0A8G2FAG5</accession>
<name>A0A8G2FAG5_9BACT</name>
<evidence type="ECO:0000256" key="1">
    <source>
        <dbReference type="SAM" id="MobiDB-lite"/>
    </source>
</evidence>
<dbReference type="PROSITE" id="PS50943">
    <property type="entry name" value="HTH_CROC1"/>
    <property type="match status" value="1"/>
</dbReference>
<evidence type="ECO:0000313" key="3">
    <source>
        <dbReference type="EMBL" id="SHI75048.1"/>
    </source>
</evidence>
<protein>
    <submittedName>
        <fullName evidence="3">DNA-binding transcriptional regulator, XRE-family HTH domain</fullName>
    </submittedName>
</protein>
<evidence type="ECO:0000259" key="2">
    <source>
        <dbReference type="PROSITE" id="PS50943"/>
    </source>
</evidence>
<proteinExistence type="predicted"/>